<keyword evidence="10" id="KW-1185">Reference proteome</keyword>
<dbReference type="PANTHER" id="PTHR42789">
    <property type="entry name" value="D-ISOMER SPECIFIC 2-HYDROXYACID DEHYDROGENASE FAMILY PROTEIN (AFU_ORTHOLOGUE AFUA_6G10090)"/>
    <property type="match status" value="1"/>
</dbReference>
<evidence type="ECO:0000259" key="7">
    <source>
        <dbReference type="Pfam" id="PF00389"/>
    </source>
</evidence>
<evidence type="ECO:0000256" key="2">
    <source>
        <dbReference type="ARBA" id="ARBA00023002"/>
    </source>
</evidence>
<dbReference type="FunFam" id="3.40.50.720:FF:000026">
    <property type="entry name" value="Glyoxylate/hydroxypyruvate reductase B"/>
    <property type="match status" value="1"/>
</dbReference>
<dbReference type="PROSITE" id="PS00671">
    <property type="entry name" value="D_2_HYDROXYACID_DH_3"/>
    <property type="match status" value="1"/>
</dbReference>
<evidence type="ECO:0000259" key="8">
    <source>
        <dbReference type="Pfam" id="PF02826"/>
    </source>
</evidence>
<dbReference type="Pfam" id="PF02826">
    <property type="entry name" value="2-Hacid_dh_C"/>
    <property type="match status" value="1"/>
</dbReference>
<feature type="domain" description="D-isomer specific 2-hydroxyacid dehydrogenase catalytic" evidence="7">
    <location>
        <begin position="55"/>
        <end position="369"/>
    </location>
</feature>
<dbReference type="OrthoDB" id="298012at2759"/>
<accession>A0A1V9X4C2</accession>
<evidence type="ECO:0000256" key="3">
    <source>
        <dbReference type="ARBA" id="ARBA00023027"/>
    </source>
</evidence>
<comment type="caution">
    <text evidence="9">The sequence shown here is derived from an EMBL/GenBank/DDBJ whole genome shotgun (WGS) entry which is preliminary data.</text>
</comment>
<dbReference type="GO" id="GO:0016616">
    <property type="term" value="F:oxidoreductase activity, acting on the CH-OH group of donors, NAD or NADP as acceptor"/>
    <property type="evidence" value="ECO:0007669"/>
    <property type="project" value="InterPro"/>
</dbReference>
<keyword evidence="3" id="KW-0520">NAD</keyword>
<dbReference type="InParanoid" id="A0A1V9X4C2"/>
<dbReference type="STRING" id="418985.A0A1V9X4C2"/>
<proteinExistence type="inferred from homology"/>
<dbReference type="SUPFAM" id="SSF52283">
    <property type="entry name" value="Formate/glycerate dehydrogenase catalytic domain-like"/>
    <property type="match status" value="1"/>
</dbReference>
<gene>
    <name evidence="9" type="ORF">BIW11_13121</name>
</gene>
<dbReference type="GO" id="GO:0051287">
    <property type="term" value="F:NAD binding"/>
    <property type="evidence" value="ECO:0007669"/>
    <property type="project" value="InterPro"/>
</dbReference>
<dbReference type="CDD" id="cd05301">
    <property type="entry name" value="GDH"/>
    <property type="match status" value="1"/>
</dbReference>
<protein>
    <recommendedName>
        <fullName evidence="4">Glyoxylate reductase/hydroxypyruvate reductase</fullName>
    </recommendedName>
</protein>
<organism evidence="9 10">
    <name type="scientific">Tropilaelaps mercedesae</name>
    <dbReference type="NCBI Taxonomy" id="418985"/>
    <lineage>
        <taxon>Eukaryota</taxon>
        <taxon>Metazoa</taxon>
        <taxon>Ecdysozoa</taxon>
        <taxon>Arthropoda</taxon>
        <taxon>Chelicerata</taxon>
        <taxon>Arachnida</taxon>
        <taxon>Acari</taxon>
        <taxon>Parasitiformes</taxon>
        <taxon>Mesostigmata</taxon>
        <taxon>Gamasina</taxon>
        <taxon>Dermanyssoidea</taxon>
        <taxon>Laelapidae</taxon>
        <taxon>Tropilaelaps</taxon>
    </lineage>
</organism>
<dbReference type="InterPro" id="IPR050857">
    <property type="entry name" value="D-2-hydroxyacid_DH"/>
</dbReference>
<dbReference type="InterPro" id="IPR029753">
    <property type="entry name" value="D-isomer_DH_CS"/>
</dbReference>
<dbReference type="Gene3D" id="3.40.50.720">
    <property type="entry name" value="NAD(P)-binding Rossmann-like Domain"/>
    <property type="match status" value="2"/>
</dbReference>
<name>A0A1V9X4C2_9ACAR</name>
<evidence type="ECO:0000313" key="9">
    <source>
        <dbReference type="EMBL" id="OQR68102.1"/>
    </source>
</evidence>
<dbReference type="FunCoup" id="A0A1V9X4C2">
    <property type="interactions" value="777"/>
</dbReference>
<evidence type="ECO:0000256" key="6">
    <source>
        <dbReference type="SAM" id="MobiDB-lite"/>
    </source>
</evidence>
<dbReference type="InterPro" id="IPR036291">
    <property type="entry name" value="NAD(P)-bd_dom_sf"/>
</dbReference>
<feature type="region of interest" description="Disordered" evidence="6">
    <location>
        <begin position="1"/>
        <end position="51"/>
    </location>
</feature>
<evidence type="ECO:0000256" key="1">
    <source>
        <dbReference type="ARBA" id="ARBA00005854"/>
    </source>
</evidence>
<dbReference type="EMBL" id="MNPL01026064">
    <property type="protein sequence ID" value="OQR68102.1"/>
    <property type="molecule type" value="Genomic_DNA"/>
</dbReference>
<dbReference type="Proteomes" id="UP000192247">
    <property type="component" value="Unassembled WGS sequence"/>
</dbReference>
<dbReference type="AlphaFoldDB" id="A0A1V9X4C2"/>
<comment type="similarity">
    <text evidence="1 5">Belongs to the D-isomer specific 2-hydroxyacid dehydrogenase family.</text>
</comment>
<reference evidence="9 10" key="1">
    <citation type="journal article" date="2017" name="Gigascience">
        <title>Draft genome of the honey bee ectoparasitic mite, Tropilaelaps mercedesae, is shaped by the parasitic life history.</title>
        <authorList>
            <person name="Dong X."/>
            <person name="Armstrong S.D."/>
            <person name="Xia D."/>
            <person name="Makepeace B.L."/>
            <person name="Darby A.C."/>
            <person name="Kadowaki T."/>
        </authorList>
    </citation>
    <scope>NUCLEOTIDE SEQUENCE [LARGE SCALE GENOMIC DNA]</scope>
    <source>
        <strain evidence="9">Wuxi-XJTLU</strain>
    </source>
</reference>
<evidence type="ECO:0000256" key="4">
    <source>
        <dbReference type="ARBA" id="ARBA00073306"/>
    </source>
</evidence>
<evidence type="ECO:0000256" key="5">
    <source>
        <dbReference type="RuleBase" id="RU003719"/>
    </source>
</evidence>
<keyword evidence="2 5" id="KW-0560">Oxidoreductase</keyword>
<keyword evidence="9" id="KW-0670">Pyruvate</keyword>
<dbReference type="InterPro" id="IPR006140">
    <property type="entry name" value="D-isomer_DH_NAD-bd"/>
</dbReference>
<dbReference type="Pfam" id="PF00389">
    <property type="entry name" value="2-Hacid_dh"/>
    <property type="match status" value="1"/>
</dbReference>
<dbReference type="SUPFAM" id="SSF51735">
    <property type="entry name" value="NAD(P)-binding Rossmann-fold domains"/>
    <property type="match status" value="1"/>
</dbReference>
<feature type="domain" description="D-isomer specific 2-hydroxyacid dehydrogenase NAD-binding" evidence="8">
    <location>
        <begin position="159"/>
        <end position="339"/>
    </location>
</feature>
<sequence length="372" mass="40449">MSASDESARSMQPKKPESLSPFARSSRAQKQHWRTRASAIEEDQPARAMSKPKVLLTRPDIPAQSLELLRSFADVEVQPKQRPITKEELIASIQDKDALLCMLTDPVDKEVIDAGANLKVIATMSVGYEHIDSEAAKARGIAVTNTPDVSSDSVAELTVTLMLAAGRRVVEAATTIKNGHWIHSWGPQWLCGHGLAGATIGFVGMGKIARSVLAHCQAFGIKEAIYFDKFHPIEPAERMGAKFRPLDEVLAKADFIVTLTNLNEETRHMFNAATFTKMKKNCVFVNTSRGGVVDQDALYDALKNGVIRAAALDVSEPEPLPADSKLLTLDNLIVTPHIGSAESNVRVQMATLAVNNIRVVVEGKPALTPIRS</sequence>
<evidence type="ECO:0000313" key="10">
    <source>
        <dbReference type="Proteomes" id="UP000192247"/>
    </source>
</evidence>
<dbReference type="PANTHER" id="PTHR42789:SF1">
    <property type="entry name" value="D-ISOMER SPECIFIC 2-HYDROXYACID DEHYDROGENASE FAMILY PROTEIN (AFU_ORTHOLOGUE AFUA_6G10090)"/>
    <property type="match status" value="1"/>
</dbReference>
<dbReference type="InterPro" id="IPR006139">
    <property type="entry name" value="D-isomer_2_OHA_DH_cat_dom"/>
</dbReference>